<dbReference type="InterPro" id="IPR011053">
    <property type="entry name" value="Single_hybrid_motif"/>
</dbReference>
<dbReference type="Pfam" id="PF25917">
    <property type="entry name" value="BSH_RND"/>
    <property type="match status" value="1"/>
</dbReference>
<accession>A0A7S7NLS1</accession>
<organism evidence="8 9">
    <name type="scientific">Paludibaculum fermentans</name>
    <dbReference type="NCBI Taxonomy" id="1473598"/>
    <lineage>
        <taxon>Bacteria</taxon>
        <taxon>Pseudomonadati</taxon>
        <taxon>Acidobacteriota</taxon>
        <taxon>Terriglobia</taxon>
        <taxon>Bryobacterales</taxon>
        <taxon>Bryobacteraceae</taxon>
        <taxon>Paludibaculum</taxon>
    </lineage>
</organism>
<protein>
    <submittedName>
        <fullName evidence="8">Efflux RND transporter periplasmic adaptor subunit</fullName>
    </submittedName>
</protein>
<dbReference type="SUPFAM" id="SSF111369">
    <property type="entry name" value="HlyD-like secretion proteins"/>
    <property type="match status" value="2"/>
</dbReference>
<evidence type="ECO:0000259" key="5">
    <source>
        <dbReference type="Pfam" id="PF25876"/>
    </source>
</evidence>
<evidence type="ECO:0000256" key="3">
    <source>
        <dbReference type="SAM" id="Coils"/>
    </source>
</evidence>
<dbReference type="PANTHER" id="PTHR32347">
    <property type="entry name" value="EFFLUX SYSTEM COMPONENT YKNX-RELATED"/>
    <property type="match status" value="1"/>
</dbReference>
<gene>
    <name evidence="8" type="ORF">IRI77_24595</name>
</gene>
<comment type="subcellular location">
    <subcellularLocation>
        <location evidence="1">Cell envelope</location>
    </subcellularLocation>
</comment>
<evidence type="ECO:0000259" key="7">
    <source>
        <dbReference type="Pfam" id="PF25990"/>
    </source>
</evidence>
<dbReference type="InterPro" id="IPR058624">
    <property type="entry name" value="MdtA-like_HH"/>
</dbReference>
<dbReference type="PANTHER" id="PTHR32347:SF23">
    <property type="entry name" value="BLL5650 PROTEIN"/>
    <property type="match status" value="1"/>
</dbReference>
<dbReference type="InterPro" id="IPR058636">
    <property type="entry name" value="Beta-barrel_YknX"/>
</dbReference>
<evidence type="ECO:0000259" key="6">
    <source>
        <dbReference type="Pfam" id="PF25917"/>
    </source>
</evidence>
<dbReference type="Gene3D" id="2.40.50.100">
    <property type="match status" value="1"/>
</dbReference>
<dbReference type="EMBL" id="CP063849">
    <property type="protein sequence ID" value="QOY85977.1"/>
    <property type="molecule type" value="Genomic_DNA"/>
</dbReference>
<feature type="region of interest" description="Disordered" evidence="4">
    <location>
        <begin position="377"/>
        <end position="398"/>
    </location>
</feature>
<dbReference type="SUPFAM" id="SSF51230">
    <property type="entry name" value="Single hybrid motif"/>
    <property type="match status" value="1"/>
</dbReference>
<dbReference type="Pfam" id="PF25876">
    <property type="entry name" value="HH_MFP_RND"/>
    <property type="match status" value="1"/>
</dbReference>
<reference evidence="8 9" key="1">
    <citation type="submission" date="2020-10" db="EMBL/GenBank/DDBJ databases">
        <title>Complete genome sequence of Paludibaculum fermentans P105T, a facultatively anaerobic acidobacterium capable of dissimilatory Fe(III) reduction.</title>
        <authorList>
            <person name="Dedysh S.N."/>
            <person name="Beletsky A.V."/>
            <person name="Kulichevskaya I.S."/>
            <person name="Mardanov A.V."/>
            <person name="Ravin N.V."/>
        </authorList>
    </citation>
    <scope>NUCLEOTIDE SEQUENCE [LARGE SCALE GENOMIC DNA]</scope>
    <source>
        <strain evidence="8 9">P105</strain>
    </source>
</reference>
<keyword evidence="2 3" id="KW-0175">Coiled coil</keyword>
<dbReference type="InterPro" id="IPR050465">
    <property type="entry name" value="UPF0194_transport"/>
</dbReference>
<keyword evidence="9" id="KW-1185">Reference proteome</keyword>
<evidence type="ECO:0000256" key="1">
    <source>
        <dbReference type="ARBA" id="ARBA00004196"/>
    </source>
</evidence>
<evidence type="ECO:0000313" key="9">
    <source>
        <dbReference type="Proteomes" id="UP000593892"/>
    </source>
</evidence>
<evidence type="ECO:0000256" key="4">
    <source>
        <dbReference type="SAM" id="MobiDB-lite"/>
    </source>
</evidence>
<dbReference type="Pfam" id="PF25990">
    <property type="entry name" value="Beta-barrel_YknX"/>
    <property type="match status" value="1"/>
</dbReference>
<dbReference type="Gene3D" id="1.10.287.470">
    <property type="entry name" value="Helix hairpin bin"/>
    <property type="match status" value="1"/>
</dbReference>
<evidence type="ECO:0000256" key="2">
    <source>
        <dbReference type="ARBA" id="ARBA00023054"/>
    </source>
</evidence>
<sequence length="473" mass="50709">MKSKWKWIIGVGAVLVVGGGTIASVKMSQRGIVSVQTGKAAKQDLTSLVTASGEIKPKNYVNIGANVMGRIVDINVKEGDRVHRDQVLARLEAVQAQADVQAQQAGLNSALADSSASEAGLKAMDENLRTSQAGIDRSKSELERARLDYERARQLFNEKLVAKQEFDSKKAAYDSAAATLRESEAKLSQMKAQREQTAAQLSGSQRRVTQSRATLSRFSDVLQKHNAVTPIDGIVTNLPVRVGETVVPGVQNSAASLIMTIADMSLITAEVKVDETDIVNVKLEQLADVTIDAIPNQTFKGHVIEIGNTAILRSTGLAASQSAVSSQEAKDFKVVIALDNPPTEIRPGLSCTAKVITATRQKALAIPIQALTVRQRGDLEPEAKPGNVQAATNADPDKQKKMKEELQGVFVVKNGAAEFREVKTGITGATDIEVLSGLKDGEEIITGSYKIIRTLRNQAKVKVDNKAPVKADT</sequence>
<evidence type="ECO:0000313" key="8">
    <source>
        <dbReference type="EMBL" id="QOY85977.1"/>
    </source>
</evidence>
<dbReference type="PRINTS" id="PR01490">
    <property type="entry name" value="RTXTOXIND"/>
</dbReference>
<dbReference type="KEGG" id="pfer:IRI77_24595"/>
<dbReference type="GO" id="GO:0030313">
    <property type="term" value="C:cell envelope"/>
    <property type="evidence" value="ECO:0007669"/>
    <property type="project" value="UniProtKB-SubCell"/>
</dbReference>
<dbReference type="Gene3D" id="2.40.30.170">
    <property type="match status" value="1"/>
</dbReference>
<feature type="domain" description="YknX-like beta-barrel" evidence="7">
    <location>
        <begin position="269"/>
        <end position="355"/>
    </location>
</feature>
<feature type="domain" description="Multidrug resistance protein MdtA-like barrel-sandwich hybrid" evidence="6">
    <location>
        <begin position="60"/>
        <end position="254"/>
    </location>
</feature>
<feature type="domain" description="Multidrug resistance protein MdtA-like alpha-helical hairpin" evidence="5">
    <location>
        <begin position="130"/>
        <end position="193"/>
    </location>
</feature>
<feature type="coiled-coil region" evidence="3">
    <location>
        <begin position="135"/>
        <end position="200"/>
    </location>
</feature>
<dbReference type="Gene3D" id="2.40.420.20">
    <property type="match status" value="1"/>
</dbReference>
<proteinExistence type="predicted"/>
<dbReference type="Proteomes" id="UP000593892">
    <property type="component" value="Chromosome"/>
</dbReference>
<name>A0A7S7NLS1_PALFE</name>
<dbReference type="AlphaFoldDB" id="A0A7S7NLS1"/>
<dbReference type="InterPro" id="IPR058625">
    <property type="entry name" value="MdtA-like_BSH"/>
</dbReference>